<feature type="coiled-coil region" evidence="1">
    <location>
        <begin position="170"/>
        <end position="225"/>
    </location>
</feature>
<organism evidence="2 3">
    <name type="scientific">Electrophorus electricus</name>
    <name type="common">Electric eel</name>
    <name type="synonym">Gymnotus electricus</name>
    <dbReference type="NCBI Taxonomy" id="8005"/>
    <lineage>
        <taxon>Eukaryota</taxon>
        <taxon>Metazoa</taxon>
        <taxon>Chordata</taxon>
        <taxon>Craniata</taxon>
        <taxon>Vertebrata</taxon>
        <taxon>Euteleostomi</taxon>
        <taxon>Actinopterygii</taxon>
        <taxon>Neopterygii</taxon>
        <taxon>Teleostei</taxon>
        <taxon>Ostariophysi</taxon>
        <taxon>Gymnotiformes</taxon>
        <taxon>Gymnotoidei</taxon>
        <taxon>Gymnotidae</taxon>
        <taxon>Electrophorus</taxon>
    </lineage>
</organism>
<evidence type="ECO:0000313" key="2">
    <source>
        <dbReference type="Ensembl" id="ENSEEEP00000036925.2"/>
    </source>
</evidence>
<dbReference type="KEGG" id="eee:113572533"/>
<reference evidence="3" key="1">
    <citation type="journal article" date="2014" name="Science">
        <title>Nonhuman genetics. Genomic basis for the convergent evolution of electric organs.</title>
        <authorList>
            <person name="Gallant J.R."/>
            <person name="Traeger L.L."/>
            <person name="Volkening J.D."/>
            <person name="Moffett H."/>
            <person name="Chen P.H."/>
            <person name="Novina C.D."/>
            <person name="Phillips G.N.Jr."/>
            <person name="Anand R."/>
            <person name="Wells G.B."/>
            <person name="Pinch M."/>
            <person name="Guth R."/>
            <person name="Unguez G.A."/>
            <person name="Albert J.S."/>
            <person name="Zakon H.H."/>
            <person name="Samanta M.P."/>
            <person name="Sussman M.R."/>
        </authorList>
    </citation>
    <scope>NUCLEOTIDE SEQUENCE [LARGE SCALE GENOMIC DNA]</scope>
</reference>
<reference evidence="2" key="4">
    <citation type="submission" date="2025-08" db="UniProtKB">
        <authorList>
            <consortium name="Ensembl"/>
        </authorList>
    </citation>
    <scope>IDENTIFICATION</scope>
</reference>
<gene>
    <name evidence="2" type="primary">LOC113572533</name>
</gene>
<evidence type="ECO:0000313" key="3">
    <source>
        <dbReference type="Proteomes" id="UP000314983"/>
    </source>
</evidence>
<sequence length="599" mass="67790">MTSADIIKATKNITKASSCRDDTKMIMQPYANWEEYLTPGPISIAILGELVFISSKVDFSINKNPPKDGFKFIKYPESFRACLMQICNSGWRAFNEAHKNMDQIRLHTGNIPEYIKMCVKILLQDKDELVQSFLPSQLQNIDSIATDCLELAASTERKFMEVIELIQEVLEACLNAKQSYTQELKEVKQKLEAAKLKKEILKEINEQAEKSVNQFSSQLKEAQTMFKQSMDSLPNGWEMIGMDFVEGMTGSVNSLLSGITSICTGAFITDFLKTESNTSVSGEGMNQKQSAKSDPVALNDIFSSSSHILMLSQAFNQVIANDKISLTEIRDESSGTIKSDFQKHNFEAIKEYISKRAECEPKQEVLSICENGILICNDLAKYAEKGEFDQEKNNKLVSDMRSLIKLAQIFDSKSKAVTRTPAFAAKPPQLLQIQSSSSKKTASQTATENARFKIEQSRAQLEHVRATYDKYVDEMKKKKEELNKVLQDMRKCEVQKIDFDTTIMFLVKGLDAMGRVKEQWEKLVRFFQMVSNIIKTCLSTSLNDFTKTVNAASKLKYSPIMFIKDMIYTQAFYCSNISSLVNMIAGTYTEVSKNILWIE</sequence>
<dbReference type="GeneID" id="113572533"/>
<accession>A0A4W4GHC6</accession>
<name>A0A4W4GHC6_ELEEL</name>
<reference evidence="3" key="2">
    <citation type="journal article" date="2017" name="Sci. Adv.">
        <title>A tail of two voltages: Proteomic comparison of the three electric organs of the electric eel.</title>
        <authorList>
            <person name="Traeger L.L."/>
            <person name="Sabat G."/>
            <person name="Barrett-Wilt G.A."/>
            <person name="Wells G.B."/>
            <person name="Sussman M.R."/>
        </authorList>
    </citation>
    <scope>NUCLEOTIDE SEQUENCE [LARGE SCALE GENOMIC DNA]</scope>
</reference>
<dbReference type="STRING" id="8005.ENSEEEP00000036925"/>
<dbReference type="PANTHER" id="PTHR33488">
    <property type="entry name" value="ZGC:162509"/>
    <property type="match status" value="1"/>
</dbReference>
<dbReference type="AlphaFoldDB" id="A0A4W4GHC6"/>
<dbReference type="OMA" id="AHIFDCK"/>
<keyword evidence="3" id="KW-1185">Reference proteome</keyword>
<dbReference type="Proteomes" id="UP000314983">
    <property type="component" value="Chromosome 7"/>
</dbReference>
<reference evidence="2" key="5">
    <citation type="submission" date="2025-09" db="UniProtKB">
        <authorList>
            <consortium name="Ensembl"/>
        </authorList>
    </citation>
    <scope>IDENTIFICATION</scope>
</reference>
<dbReference type="GeneTree" id="ENSGT00390000008061"/>
<evidence type="ECO:0000256" key="1">
    <source>
        <dbReference type="SAM" id="Coils"/>
    </source>
</evidence>
<dbReference type="Ensembl" id="ENSEEET00000037360.2">
    <property type="protein sequence ID" value="ENSEEEP00000036925.2"/>
    <property type="gene ID" value="ENSEEEG00000017536.2"/>
</dbReference>
<protein>
    <submittedName>
        <fullName evidence="2">Uncharacterized protein</fullName>
    </submittedName>
</protein>
<reference evidence="2" key="3">
    <citation type="submission" date="2020-05" db="EMBL/GenBank/DDBJ databases">
        <title>Electrophorus electricus (electric eel) genome, fEleEle1, primary haplotype.</title>
        <authorList>
            <person name="Myers G."/>
            <person name="Meyer A."/>
            <person name="Fedrigo O."/>
            <person name="Formenti G."/>
            <person name="Rhie A."/>
            <person name="Tracey A."/>
            <person name="Sims Y."/>
            <person name="Jarvis E.D."/>
        </authorList>
    </citation>
    <scope>NUCLEOTIDE SEQUENCE [LARGE SCALE GENOMIC DNA]</scope>
</reference>
<proteinExistence type="predicted"/>
<keyword evidence="1" id="KW-0175">Coiled coil</keyword>
<dbReference type="PANTHER" id="PTHR33488:SF2">
    <property type="entry name" value="EARLY ENDOSOME ANTIGEN 1-LIKE"/>
    <property type="match status" value="1"/>
</dbReference>
<feature type="coiled-coil region" evidence="1">
    <location>
        <begin position="454"/>
        <end position="495"/>
    </location>
</feature>
<dbReference type="RefSeq" id="XP_026857998.2">
    <property type="nucleotide sequence ID" value="XM_027002197.2"/>
</dbReference>